<dbReference type="Gene3D" id="3.30.70.1280">
    <property type="entry name" value="SP0830-like domains"/>
    <property type="match status" value="1"/>
</dbReference>
<accession>A0ABY4CCX1</accession>
<name>A0ABY4CCX1_9BACT</name>
<reference evidence="1" key="1">
    <citation type="submission" date="2022-03" db="EMBL/GenBank/DDBJ databases">
        <title>Genome Identification and Characterization of new species Bdellovibrio reynosense LBG001 sp. nov. from a Mexico soil sample.</title>
        <authorList>
            <person name="Camilli A."/>
            <person name="Ajao Y."/>
            <person name="Guo X."/>
        </authorList>
    </citation>
    <scope>NUCLEOTIDE SEQUENCE</scope>
    <source>
        <strain evidence="1">LBG001</strain>
    </source>
</reference>
<organism evidence="1 2">
    <name type="scientific">Bdellovibrio reynosensis</name>
    <dbReference type="NCBI Taxonomy" id="2835041"/>
    <lineage>
        <taxon>Bacteria</taxon>
        <taxon>Pseudomonadati</taxon>
        <taxon>Bdellovibrionota</taxon>
        <taxon>Bdellovibrionia</taxon>
        <taxon>Bdellovibrionales</taxon>
        <taxon>Pseudobdellovibrionaceae</taxon>
        <taxon>Bdellovibrio</taxon>
    </lineage>
</organism>
<dbReference type="Pfam" id="PF08002">
    <property type="entry name" value="DUF1697"/>
    <property type="match status" value="1"/>
</dbReference>
<dbReference type="InterPro" id="IPR012545">
    <property type="entry name" value="DUF1697"/>
</dbReference>
<gene>
    <name evidence="1" type="ORF">MNR06_00930</name>
</gene>
<evidence type="ECO:0000313" key="2">
    <source>
        <dbReference type="Proteomes" id="UP000830116"/>
    </source>
</evidence>
<protein>
    <submittedName>
        <fullName evidence="1">DUF1697 domain-containing protein</fullName>
    </submittedName>
</protein>
<dbReference type="EMBL" id="CP093442">
    <property type="protein sequence ID" value="UOF01516.1"/>
    <property type="molecule type" value="Genomic_DNA"/>
</dbReference>
<keyword evidence="2" id="KW-1185">Reference proteome</keyword>
<dbReference type="PANTHER" id="PTHR36439">
    <property type="entry name" value="BLL4334 PROTEIN"/>
    <property type="match status" value="1"/>
</dbReference>
<dbReference type="Proteomes" id="UP000830116">
    <property type="component" value="Chromosome"/>
</dbReference>
<sequence length="158" mass="17927">MNCKMAELKKALEGAGFTDVKTVLSSGNAVFTYRKASESTLEKKIEKVLKKELGTEFSTIVRSLDDLQKLIDDDHFKKFKLKPKMKPIVTFLKNKPTAKLDLPMEKDKARILKLKDRVIYSAYTPSPKGAVFMVLIEKTFGKAVTTRSLETIKKIVRQ</sequence>
<dbReference type="PIRSF" id="PIRSF008502">
    <property type="entry name" value="UCP008502"/>
    <property type="match status" value="1"/>
</dbReference>
<dbReference type="SUPFAM" id="SSF160379">
    <property type="entry name" value="SP0830-like"/>
    <property type="match status" value="1"/>
</dbReference>
<proteinExistence type="predicted"/>
<evidence type="ECO:0000313" key="1">
    <source>
        <dbReference type="EMBL" id="UOF01516.1"/>
    </source>
</evidence>
<dbReference type="PANTHER" id="PTHR36439:SF1">
    <property type="entry name" value="DUF1697 DOMAIN-CONTAINING PROTEIN"/>
    <property type="match status" value="1"/>
</dbReference>